<name>A0A9W8ZU46_9AGAR</name>
<accession>A0A9W8ZU46</accession>
<dbReference type="Proteomes" id="UP001150238">
    <property type="component" value="Unassembled WGS sequence"/>
</dbReference>
<evidence type="ECO:0000313" key="3">
    <source>
        <dbReference type="Proteomes" id="UP001150238"/>
    </source>
</evidence>
<reference evidence="2" key="2">
    <citation type="journal article" date="2023" name="Proc. Natl. Acad. Sci. U.S.A.">
        <title>A global phylogenomic analysis of the shiitake genus Lentinula.</title>
        <authorList>
            <person name="Sierra-Patev S."/>
            <person name="Min B."/>
            <person name="Naranjo-Ortiz M."/>
            <person name="Looney B."/>
            <person name="Konkel Z."/>
            <person name="Slot J.C."/>
            <person name="Sakamoto Y."/>
            <person name="Steenwyk J.L."/>
            <person name="Rokas A."/>
            <person name="Carro J."/>
            <person name="Camarero S."/>
            <person name="Ferreira P."/>
            <person name="Molpeceres G."/>
            <person name="Ruiz-Duenas F.J."/>
            <person name="Serrano A."/>
            <person name="Henrissat B."/>
            <person name="Drula E."/>
            <person name="Hughes K.W."/>
            <person name="Mata J.L."/>
            <person name="Ishikawa N.K."/>
            <person name="Vargas-Isla R."/>
            <person name="Ushijima S."/>
            <person name="Smith C.A."/>
            <person name="Donoghue J."/>
            <person name="Ahrendt S."/>
            <person name="Andreopoulos W."/>
            <person name="He G."/>
            <person name="LaButti K."/>
            <person name="Lipzen A."/>
            <person name="Ng V."/>
            <person name="Riley R."/>
            <person name="Sandor L."/>
            <person name="Barry K."/>
            <person name="Martinez A.T."/>
            <person name="Xiao Y."/>
            <person name="Gibbons J.G."/>
            <person name="Terashima K."/>
            <person name="Grigoriev I.V."/>
            <person name="Hibbett D."/>
        </authorList>
    </citation>
    <scope>NUCLEOTIDE SEQUENCE</scope>
    <source>
        <strain evidence="2">Sp2 HRB7682 ss15</strain>
    </source>
</reference>
<evidence type="ECO:0000256" key="1">
    <source>
        <dbReference type="SAM" id="Phobius"/>
    </source>
</evidence>
<dbReference type="AlphaFoldDB" id="A0A9W8ZU46"/>
<organism evidence="2 3">
    <name type="scientific">Lentinula lateritia</name>
    <dbReference type="NCBI Taxonomy" id="40482"/>
    <lineage>
        <taxon>Eukaryota</taxon>
        <taxon>Fungi</taxon>
        <taxon>Dikarya</taxon>
        <taxon>Basidiomycota</taxon>
        <taxon>Agaricomycotina</taxon>
        <taxon>Agaricomycetes</taxon>
        <taxon>Agaricomycetidae</taxon>
        <taxon>Agaricales</taxon>
        <taxon>Marasmiineae</taxon>
        <taxon>Omphalotaceae</taxon>
        <taxon>Lentinula</taxon>
    </lineage>
</organism>
<feature type="transmembrane region" description="Helical" evidence="1">
    <location>
        <begin position="13"/>
        <end position="35"/>
    </location>
</feature>
<keyword evidence="1" id="KW-1133">Transmembrane helix</keyword>
<dbReference type="EMBL" id="JANVFS010000045">
    <property type="protein sequence ID" value="KAJ4466449.1"/>
    <property type="molecule type" value="Genomic_DNA"/>
</dbReference>
<keyword evidence="1" id="KW-0472">Membrane</keyword>
<keyword evidence="1" id="KW-0812">Transmembrane</keyword>
<evidence type="ECO:0000313" key="2">
    <source>
        <dbReference type="EMBL" id="KAJ4466449.1"/>
    </source>
</evidence>
<protein>
    <submittedName>
        <fullName evidence="2">Uncharacterized protein</fullName>
    </submittedName>
</protein>
<comment type="caution">
    <text evidence="2">The sequence shown here is derived from an EMBL/GenBank/DDBJ whole genome shotgun (WGS) entry which is preliminary data.</text>
</comment>
<reference evidence="2" key="1">
    <citation type="submission" date="2022-08" db="EMBL/GenBank/DDBJ databases">
        <authorList>
            <consortium name="DOE Joint Genome Institute"/>
            <person name="Min B."/>
            <person name="Riley R."/>
            <person name="Sierra-Patev S."/>
            <person name="Naranjo-Ortiz M."/>
            <person name="Looney B."/>
            <person name="Konkel Z."/>
            <person name="Slot J.C."/>
            <person name="Sakamoto Y."/>
            <person name="Steenwyk J.L."/>
            <person name="Rokas A."/>
            <person name="Carro J."/>
            <person name="Camarero S."/>
            <person name="Ferreira P."/>
            <person name="Molpeceres G."/>
            <person name="Ruiz-Duenas F.J."/>
            <person name="Serrano A."/>
            <person name="Henrissat B."/>
            <person name="Drula E."/>
            <person name="Hughes K.W."/>
            <person name="Mata J.L."/>
            <person name="Ishikawa N.K."/>
            <person name="Vargas-Isla R."/>
            <person name="Ushijima S."/>
            <person name="Smith C.A."/>
            <person name="Ahrendt S."/>
            <person name="Andreopoulos W."/>
            <person name="He G."/>
            <person name="Labutti K."/>
            <person name="Lipzen A."/>
            <person name="Ng V."/>
            <person name="Sandor L."/>
            <person name="Barry K."/>
            <person name="Martinez A.T."/>
            <person name="Xiao Y."/>
            <person name="Gibbons J.G."/>
            <person name="Terashima K."/>
            <person name="Hibbett D.S."/>
            <person name="Grigoriev I.V."/>
        </authorList>
    </citation>
    <scope>NUCLEOTIDE SEQUENCE</scope>
    <source>
        <strain evidence="2">Sp2 HRB7682 ss15</strain>
    </source>
</reference>
<sequence length="266" mass="30761">MDNHCGTIYLHSILIYVLQLSVYCSLSISSLNLIIRYQHCIHDGKSRLGLRREWRNFLVKFLPIAVKDDKKSTWLVLSRLLYTLLCLMLIEKDQEANGKLGRAGRCMRMYAGQPLAIDACPSNLRRTSSNFIFCDTQLSRTVQLLEFLAVLFLKFSRIFLEFLSPIWACTGPQLQNTVHYKTDPVFFQYLYYSLQRERKRAYITSSSILTIQQAGLKKIMITTYHLMSSSIMERSILSRALDSFGPWRLSDVVRMYRNSAESPGAL</sequence>
<proteinExistence type="predicted"/>
<gene>
    <name evidence="2" type="ORF">C8J55DRAFT_527260</name>
</gene>